<evidence type="ECO:0000313" key="1">
    <source>
        <dbReference type="EMBL" id="KGJ91514.1"/>
    </source>
</evidence>
<gene>
    <name evidence="1" type="ORF">ND2E_3379</name>
</gene>
<dbReference type="PATRIC" id="fig|28229.4.peg.2433"/>
<organism evidence="1 2">
    <name type="scientific">Colwellia psychrerythraea</name>
    <name type="common">Vibrio psychroerythus</name>
    <dbReference type="NCBI Taxonomy" id="28229"/>
    <lineage>
        <taxon>Bacteria</taxon>
        <taxon>Pseudomonadati</taxon>
        <taxon>Pseudomonadota</taxon>
        <taxon>Gammaproteobacteria</taxon>
        <taxon>Alteromonadales</taxon>
        <taxon>Colwelliaceae</taxon>
        <taxon>Colwellia</taxon>
    </lineage>
</organism>
<name>A0A099KL55_COLPS</name>
<dbReference type="AlphaFoldDB" id="A0A099KL55"/>
<proteinExistence type="predicted"/>
<dbReference type="EMBL" id="JQED01000029">
    <property type="protein sequence ID" value="KGJ91514.1"/>
    <property type="molecule type" value="Genomic_DNA"/>
</dbReference>
<sequence length="47" mass="5485">MGGEKKMKNIIEMIKVLLQQTDDKKAEVKCNYPNNYYGDQCCRSQEV</sequence>
<accession>A0A099KL55</accession>
<evidence type="ECO:0000313" key="2">
    <source>
        <dbReference type="Proteomes" id="UP000029843"/>
    </source>
</evidence>
<comment type="caution">
    <text evidence="1">The sequence shown here is derived from an EMBL/GenBank/DDBJ whole genome shotgun (WGS) entry which is preliminary data.</text>
</comment>
<protein>
    <submittedName>
        <fullName evidence="1">Uncharacterized protein</fullName>
    </submittedName>
</protein>
<dbReference type="Proteomes" id="UP000029843">
    <property type="component" value="Unassembled WGS sequence"/>
</dbReference>
<reference evidence="1 2" key="1">
    <citation type="submission" date="2014-08" db="EMBL/GenBank/DDBJ databases">
        <title>Genomic and Phenotypic Diversity of Colwellia psychrerythraea strains from Disparate Marine Basins.</title>
        <authorList>
            <person name="Techtmann S.M."/>
            <person name="Stelling S.C."/>
            <person name="Utturkar S.M."/>
            <person name="Alshibli N."/>
            <person name="Harris A."/>
            <person name="Brown S.D."/>
            <person name="Hazen T.C."/>
        </authorList>
    </citation>
    <scope>NUCLEOTIDE SEQUENCE [LARGE SCALE GENOMIC DNA]</scope>
    <source>
        <strain evidence="1 2">ND2E</strain>
    </source>
</reference>